<protein>
    <recommendedName>
        <fullName evidence="3">N-acetyltransferase</fullName>
    </recommendedName>
</protein>
<dbReference type="Pfam" id="PF04339">
    <property type="entry name" value="FemAB_like"/>
    <property type="match status" value="1"/>
</dbReference>
<dbReference type="Gene3D" id="3.40.630.30">
    <property type="match status" value="1"/>
</dbReference>
<dbReference type="EMBL" id="JXXE01000137">
    <property type="protein sequence ID" value="KIZ46037.1"/>
    <property type="molecule type" value="Genomic_DNA"/>
</dbReference>
<accession>A0A0D7F2S9</accession>
<dbReference type="PATRIC" id="fig|1076.23.peg.614"/>
<name>A0A0D7F2S9_RHOPL</name>
<dbReference type="STRING" id="1421013.GCA_000504425_00628"/>
<reference evidence="1 2" key="1">
    <citation type="submission" date="2014-11" db="EMBL/GenBank/DDBJ databases">
        <title>Genomics and ecophysiology of heterotrophic nitrogen fixing bacteria isolated from estuarine surface water.</title>
        <authorList>
            <person name="Bentzon-Tilia M."/>
            <person name="Severin I."/>
            <person name="Hansen L.H."/>
            <person name="Riemann L."/>
        </authorList>
    </citation>
    <scope>NUCLEOTIDE SEQUENCE [LARGE SCALE GENOMIC DNA]</scope>
    <source>
        <strain evidence="1 2">BAL398</strain>
    </source>
</reference>
<dbReference type="Proteomes" id="UP000032515">
    <property type="component" value="Unassembled WGS sequence"/>
</dbReference>
<dbReference type="InterPro" id="IPR016181">
    <property type="entry name" value="Acyl_CoA_acyltransferase"/>
</dbReference>
<comment type="caution">
    <text evidence="1">The sequence shown here is derived from an EMBL/GenBank/DDBJ whole genome shotgun (WGS) entry which is preliminary data.</text>
</comment>
<organism evidence="1 2">
    <name type="scientific">Rhodopseudomonas palustris</name>
    <dbReference type="NCBI Taxonomy" id="1076"/>
    <lineage>
        <taxon>Bacteria</taxon>
        <taxon>Pseudomonadati</taxon>
        <taxon>Pseudomonadota</taxon>
        <taxon>Alphaproteobacteria</taxon>
        <taxon>Hyphomicrobiales</taxon>
        <taxon>Nitrobacteraceae</taxon>
        <taxon>Rhodopseudomonas</taxon>
    </lineage>
</organism>
<gene>
    <name evidence="1" type="ORF">OO17_07140</name>
</gene>
<evidence type="ECO:0000313" key="1">
    <source>
        <dbReference type="EMBL" id="KIZ46037.1"/>
    </source>
</evidence>
<evidence type="ECO:0000313" key="2">
    <source>
        <dbReference type="Proteomes" id="UP000032515"/>
    </source>
</evidence>
<sequence length="411" mass="45010">MMTSPDIVLEAVSSVGQIPAADWDACATSAIEPGVASPDAATRSGADSRSSYNPFVSHAFFSALEHSKSACARTGWGPRHLVAKQGGRIVGIVPAYLKSHSQGEYVFDRGWADAYERAGGRYYPKLQISVPFTPATGPRLLIRGDADAGRVGSALAGGLVGLCAATKASSAHVTFARHSEWTFLAGHGFLQRTDQQFHWRNAGYGSFDDFLATLASRHRKAIKRERRDALANGITIHALTGSAITEDAWDAFFEFYMETGSRKWGRPYLTRDFYSLIGQSMADDVVLVMAKRNGRWIAGAINFIGSDTLFGRHWGAIEHHPFLHFEVCYYQAIDFAIARKLATVEAGAQGEHKIARGYLPQTTYSAHYIADPALRRAVDDYLTHERAYVAQAARELTEAGPFRKTDAAEEP</sequence>
<dbReference type="InterPro" id="IPR007434">
    <property type="entry name" value="FemAB-like"/>
</dbReference>
<proteinExistence type="predicted"/>
<dbReference type="PANTHER" id="PTHR47017:SF1">
    <property type="entry name" value="ACYL-COA"/>
    <property type="match status" value="1"/>
</dbReference>
<evidence type="ECO:0008006" key="3">
    <source>
        <dbReference type="Google" id="ProtNLM"/>
    </source>
</evidence>
<dbReference type="SUPFAM" id="SSF55729">
    <property type="entry name" value="Acyl-CoA N-acyltransferases (Nat)"/>
    <property type="match status" value="1"/>
</dbReference>
<dbReference type="PANTHER" id="PTHR47017">
    <property type="entry name" value="ACYL-COA"/>
    <property type="match status" value="1"/>
</dbReference>
<dbReference type="AlphaFoldDB" id="A0A0D7F2S9"/>